<reference evidence="1 2" key="1">
    <citation type="submission" date="2016-10" db="EMBL/GenBank/DDBJ databases">
        <authorList>
            <person name="Varghese N."/>
            <person name="Submissions S."/>
        </authorList>
    </citation>
    <scope>NUCLEOTIDE SEQUENCE [LARGE SCALE GENOMIC DNA]</scope>
    <source>
        <strain evidence="1 2">LMG 18378</strain>
    </source>
</reference>
<evidence type="ECO:0000313" key="2">
    <source>
        <dbReference type="Proteomes" id="UP000183385"/>
    </source>
</evidence>
<name>A0AAQ1KFI3_9PSED</name>
<dbReference type="EMBL" id="FOLS01000011">
    <property type="protein sequence ID" value="SFC83565.1"/>
    <property type="molecule type" value="Genomic_DNA"/>
</dbReference>
<organism evidence="1 2">
    <name type="scientific">Pseudomonas citronellolis</name>
    <dbReference type="NCBI Taxonomy" id="53408"/>
    <lineage>
        <taxon>Bacteria</taxon>
        <taxon>Pseudomonadati</taxon>
        <taxon>Pseudomonadota</taxon>
        <taxon>Gammaproteobacteria</taxon>
        <taxon>Pseudomonadales</taxon>
        <taxon>Pseudomonadaceae</taxon>
        <taxon>Pseudomonas</taxon>
    </lineage>
</organism>
<protein>
    <submittedName>
        <fullName evidence="1">Uncharacterized protein</fullName>
    </submittedName>
</protein>
<dbReference type="RefSeq" id="WP_074980407.1">
    <property type="nucleotide sequence ID" value="NZ_FOLS01000011.1"/>
</dbReference>
<proteinExistence type="predicted"/>
<dbReference type="AlphaFoldDB" id="A0AAQ1KFI3"/>
<accession>A0AAQ1KFI3</accession>
<sequence>MTDLKHIAALCREAIEAGHAAATAQPDDGGSANLDHVVLTDLAGVRTASLKKAGIPVLFKGRFAGWFHLDAPFAGIGNRRAAGVQAMAKHLQAAGISCHVYYQMD</sequence>
<gene>
    <name evidence="1" type="ORF">SAMN05216577_11162</name>
</gene>
<evidence type="ECO:0000313" key="1">
    <source>
        <dbReference type="EMBL" id="SFC83565.1"/>
    </source>
</evidence>
<dbReference type="Proteomes" id="UP000183385">
    <property type="component" value="Unassembled WGS sequence"/>
</dbReference>
<comment type="caution">
    <text evidence="1">The sequence shown here is derived from an EMBL/GenBank/DDBJ whole genome shotgun (WGS) entry which is preliminary data.</text>
</comment>
<keyword evidence="2" id="KW-1185">Reference proteome</keyword>